<feature type="compositionally biased region" description="Basic and acidic residues" evidence="1">
    <location>
        <begin position="288"/>
        <end position="300"/>
    </location>
</feature>
<organism evidence="3 4">
    <name type="scientific">Thiocapsa marina 5811</name>
    <dbReference type="NCBI Taxonomy" id="768671"/>
    <lineage>
        <taxon>Bacteria</taxon>
        <taxon>Pseudomonadati</taxon>
        <taxon>Pseudomonadota</taxon>
        <taxon>Gammaproteobacteria</taxon>
        <taxon>Chromatiales</taxon>
        <taxon>Chromatiaceae</taxon>
        <taxon>Thiocapsa</taxon>
    </lineage>
</organism>
<dbReference type="Proteomes" id="UP000005459">
    <property type="component" value="Unassembled WGS sequence"/>
</dbReference>
<evidence type="ECO:0000313" key="4">
    <source>
        <dbReference type="Proteomes" id="UP000005459"/>
    </source>
</evidence>
<dbReference type="EMBL" id="AFWV01000005">
    <property type="protein sequence ID" value="EGV18989.1"/>
    <property type="molecule type" value="Genomic_DNA"/>
</dbReference>
<evidence type="ECO:0000256" key="1">
    <source>
        <dbReference type="SAM" id="MobiDB-lite"/>
    </source>
</evidence>
<dbReference type="InterPro" id="IPR005180">
    <property type="entry name" value="DUF302"/>
</dbReference>
<feature type="compositionally biased region" description="Basic and acidic residues" evidence="1">
    <location>
        <begin position="202"/>
        <end position="211"/>
    </location>
</feature>
<evidence type="ECO:0000313" key="3">
    <source>
        <dbReference type="EMBL" id="EGV18989.1"/>
    </source>
</evidence>
<keyword evidence="4" id="KW-1185">Reference proteome</keyword>
<feature type="region of interest" description="Disordered" evidence="1">
    <location>
        <begin position="79"/>
        <end position="109"/>
    </location>
</feature>
<dbReference type="Pfam" id="PF03625">
    <property type="entry name" value="DUF302"/>
    <property type="match status" value="1"/>
</dbReference>
<name>F9UA41_9GAMM</name>
<feature type="region of interest" description="Disordered" evidence="1">
    <location>
        <begin position="201"/>
        <end position="233"/>
    </location>
</feature>
<proteinExistence type="predicted"/>
<feature type="region of interest" description="Disordered" evidence="1">
    <location>
        <begin position="258"/>
        <end position="300"/>
    </location>
</feature>
<gene>
    <name evidence="3" type="ORF">ThimaDRAFT_1793</name>
</gene>
<protein>
    <recommendedName>
        <fullName evidence="2">DUF302 domain-containing protein</fullName>
    </recommendedName>
</protein>
<sequence length="300" mass="32566">MIDAKRVLDELVGSGAPGLASRVIGSRPSAGALLPCNVVVRQVSPSRTPLISWTRFPCSPWSKTRWPIRWPPRRMPFWSGSQRRCKRDAHDRKPSRPLVMMPRSEGTQRRGAALASAIASTSRVRRTPGGARSSRGCVTATSTSRPDDSVSAANGGGAGSDGVLPAACRMRLMSWMWRGAVIRLMGDVRASVRECSFVTRTPDGRCDREAGKALSRNRQHSVSRPRFSSDVDPGRRRAEFVSASGRIALASGAHRPECTRLCAGPRRDRSRPPSRGVTPRSDPATAGHGDRHAGFAADRR</sequence>
<evidence type="ECO:0000259" key="2">
    <source>
        <dbReference type="Pfam" id="PF03625"/>
    </source>
</evidence>
<dbReference type="STRING" id="768671.ThimaDRAFT_1793"/>
<feature type="domain" description="DUF302" evidence="2">
    <location>
        <begin position="12"/>
        <end position="48"/>
    </location>
</feature>
<feature type="region of interest" description="Disordered" evidence="1">
    <location>
        <begin position="123"/>
        <end position="161"/>
    </location>
</feature>
<dbReference type="AlphaFoldDB" id="F9UA41"/>
<reference evidence="3 4" key="1">
    <citation type="submission" date="2011-06" db="EMBL/GenBank/DDBJ databases">
        <title>The draft genome of Thiocapsa marina 5811.</title>
        <authorList>
            <consortium name="US DOE Joint Genome Institute (JGI-PGF)"/>
            <person name="Lucas S."/>
            <person name="Han J."/>
            <person name="Cheng J.-F."/>
            <person name="Goodwin L."/>
            <person name="Pitluck S."/>
            <person name="Peters L."/>
            <person name="Land M.L."/>
            <person name="Hauser L."/>
            <person name="Vogl K."/>
            <person name="Liu Z."/>
            <person name="Imhoff J."/>
            <person name="Thiel V."/>
            <person name="Frigaard N.-U."/>
            <person name="Bryant D."/>
            <person name="Woyke T.J."/>
        </authorList>
    </citation>
    <scope>NUCLEOTIDE SEQUENCE [LARGE SCALE GENOMIC DNA]</scope>
    <source>
        <strain evidence="3 4">5811</strain>
    </source>
</reference>
<accession>F9UA41</accession>